<comment type="caution">
    <text evidence="2">The sequence shown here is derived from an EMBL/GenBank/DDBJ whole genome shotgun (WGS) entry which is preliminary data.</text>
</comment>
<accession>A0A8T0EZN0</accession>
<keyword evidence="3" id="KW-1185">Reference proteome</keyword>
<feature type="compositionally biased region" description="Basic and acidic residues" evidence="1">
    <location>
        <begin position="40"/>
        <end position="51"/>
    </location>
</feature>
<proteinExistence type="predicted"/>
<protein>
    <submittedName>
        <fullName evidence="2">Uncharacterized protein</fullName>
    </submittedName>
</protein>
<dbReference type="AlphaFoldDB" id="A0A8T0EZN0"/>
<reference evidence="2" key="2">
    <citation type="submission" date="2020-06" db="EMBL/GenBank/DDBJ databases">
        <authorList>
            <person name="Sheffer M."/>
        </authorList>
    </citation>
    <scope>NUCLEOTIDE SEQUENCE</scope>
</reference>
<sequence>MRDFCLLRFRPGPIRPSLVDLVNPAPPDQPYRHPCLARTPDQHGKVEDRTPNLKPSSALTSRVAGLQDHANGPRRSGAFSLLHKDVTTLEIRRIFDTASVFSET</sequence>
<dbReference type="Proteomes" id="UP000807504">
    <property type="component" value="Unassembled WGS sequence"/>
</dbReference>
<reference evidence="2" key="1">
    <citation type="journal article" date="2020" name="bioRxiv">
        <title>Chromosome-level reference genome of the European wasp spider Argiope bruennichi: a resource for studies on range expansion and evolutionary adaptation.</title>
        <authorList>
            <person name="Sheffer M.M."/>
            <person name="Hoppe A."/>
            <person name="Krehenwinkel H."/>
            <person name="Uhl G."/>
            <person name="Kuss A.W."/>
            <person name="Jensen L."/>
            <person name="Jensen C."/>
            <person name="Gillespie R.G."/>
            <person name="Hoff K.J."/>
            <person name="Prost S."/>
        </authorList>
    </citation>
    <scope>NUCLEOTIDE SEQUENCE</scope>
</reference>
<evidence type="ECO:0000313" key="3">
    <source>
        <dbReference type="Proteomes" id="UP000807504"/>
    </source>
</evidence>
<evidence type="ECO:0000256" key="1">
    <source>
        <dbReference type="SAM" id="MobiDB-lite"/>
    </source>
</evidence>
<gene>
    <name evidence="2" type="ORF">HNY73_012519</name>
</gene>
<organism evidence="2 3">
    <name type="scientific">Argiope bruennichi</name>
    <name type="common">Wasp spider</name>
    <name type="synonym">Aranea bruennichi</name>
    <dbReference type="NCBI Taxonomy" id="94029"/>
    <lineage>
        <taxon>Eukaryota</taxon>
        <taxon>Metazoa</taxon>
        <taxon>Ecdysozoa</taxon>
        <taxon>Arthropoda</taxon>
        <taxon>Chelicerata</taxon>
        <taxon>Arachnida</taxon>
        <taxon>Araneae</taxon>
        <taxon>Araneomorphae</taxon>
        <taxon>Entelegynae</taxon>
        <taxon>Araneoidea</taxon>
        <taxon>Araneidae</taxon>
        <taxon>Argiope</taxon>
    </lineage>
</organism>
<feature type="region of interest" description="Disordered" evidence="1">
    <location>
        <begin position="36"/>
        <end position="56"/>
    </location>
</feature>
<evidence type="ECO:0000313" key="2">
    <source>
        <dbReference type="EMBL" id="KAF8782199.1"/>
    </source>
</evidence>
<name>A0A8T0EZN0_ARGBR</name>
<dbReference type="EMBL" id="JABXBU010001863">
    <property type="protein sequence ID" value="KAF8782199.1"/>
    <property type="molecule type" value="Genomic_DNA"/>
</dbReference>